<dbReference type="SUPFAM" id="SSF55486">
    <property type="entry name" value="Metalloproteases ('zincins'), catalytic domain"/>
    <property type="match status" value="1"/>
</dbReference>
<protein>
    <submittedName>
        <fullName evidence="12">Membrane metallo-endopeptidase-like 1</fullName>
    </submittedName>
</protein>
<evidence type="ECO:0000313" key="12">
    <source>
        <dbReference type="EMBL" id="KAH9522497.1"/>
    </source>
</evidence>
<dbReference type="GO" id="GO:0046872">
    <property type="term" value="F:metal ion binding"/>
    <property type="evidence" value="ECO:0007669"/>
    <property type="project" value="UniProtKB-KW"/>
</dbReference>
<dbReference type="EMBL" id="ASGP02000002">
    <property type="protein sequence ID" value="KAH9522497.1"/>
    <property type="molecule type" value="Genomic_DNA"/>
</dbReference>
<dbReference type="Gene3D" id="1.10.1380.10">
    <property type="entry name" value="Neutral endopeptidase , domain2"/>
    <property type="match status" value="1"/>
</dbReference>
<dbReference type="CDD" id="cd08662">
    <property type="entry name" value="M13"/>
    <property type="match status" value="1"/>
</dbReference>
<evidence type="ECO:0000256" key="3">
    <source>
        <dbReference type="ARBA" id="ARBA00022670"/>
    </source>
</evidence>
<keyword evidence="3" id="KW-0645">Protease</keyword>
<feature type="domain" description="Peptidase M13 C-terminal" evidence="10">
    <location>
        <begin position="512"/>
        <end position="728"/>
    </location>
</feature>
<feature type="signal peptide" evidence="9">
    <location>
        <begin position="1"/>
        <end position="15"/>
    </location>
</feature>
<proteinExistence type="inferred from homology"/>
<keyword evidence="13" id="KW-1185">Reference proteome</keyword>
<evidence type="ECO:0000256" key="8">
    <source>
        <dbReference type="SAM" id="Coils"/>
    </source>
</evidence>
<feature type="chain" id="PRO_5036793846" evidence="9">
    <location>
        <begin position="16"/>
        <end position="731"/>
    </location>
</feature>
<dbReference type="GO" id="GO:0005886">
    <property type="term" value="C:plasma membrane"/>
    <property type="evidence" value="ECO:0007669"/>
    <property type="project" value="TreeGrafter"/>
</dbReference>
<dbReference type="InterPro" id="IPR008753">
    <property type="entry name" value="Peptidase_M13_N"/>
</dbReference>
<dbReference type="PROSITE" id="PS51885">
    <property type="entry name" value="NEPRILYSIN"/>
    <property type="match status" value="1"/>
</dbReference>
<evidence type="ECO:0000256" key="9">
    <source>
        <dbReference type="SAM" id="SignalP"/>
    </source>
</evidence>
<comment type="caution">
    <text evidence="12">The sequence shown here is derived from an EMBL/GenBank/DDBJ whole genome shotgun (WGS) entry which is preliminary data.</text>
</comment>
<keyword evidence="4" id="KW-0479">Metal-binding</keyword>
<dbReference type="Pfam" id="PF01431">
    <property type="entry name" value="Peptidase_M13"/>
    <property type="match status" value="1"/>
</dbReference>
<dbReference type="PANTHER" id="PTHR11733:SF167">
    <property type="entry name" value="FI17812P1-RELATED"/>
    <property type="match status" value="1"/>
</dbReference>
<dbReference type="InterPro" id="IPR000718">
    <property type="entry name" value="Peptidase_M13"/>
</dbReference>
<feature type="domain" description="Peptidase M13 N-terminal" evidence="11">
    <location>
        <begin position="46"/>
        <end position="443"/>
    </location>
</feature>
<evidence type="ECO:0000259" key="11">
    <source>
        <dbReference type="Pfam" id="PF05649"/>
    </source>
</evidence>
<keyword evidence="9" id="KW-0732">Signal</keyword>
<feature type="coiled-coil region" evidence="8">
    <location>
        <begin position="480"/>
        <end position="507"/>
    </location>
</feature>
<evidence type="ECO:0000256" key="6">
    <source>
        <dbReference type="ARBA" id="ARBA00022833"/>
    </source>
</evidence>
<dbReference type="Proteomes" id="UP000790347">
    <property type="component" value="Unassembled WGS sequence"/>
</dbReference>
<keyword evidence="7" id="KW-0482">Metalloprotease</keyword>
<evidence type="ECO:0000256" key="5">
    <source>
        <dbReference type="ARBA" id="ARBA00022801"/>
    </source>
</evidence>
<keyword evidence="6" id="KW-0862">Zinc</keyword>
<evidence type="ECO:0000256" key="7">
    <source>
        <dbReference type="ARBA" id="ARBA00023049"/>
    </source>
</evidence>
<dbReference type="AlphaFoldDB" id="A0A922I6Q6"/>
<dbReference type="InterPro" id="IPR042089">
    <property type="entry name" value="Peptidase_M13_dom_2"/>
</dbReference>
<dbReference type="InterPro" id="IPR018497">
    <property type="entry name" value="Peptidase_M13_C"/>
</dbReference>
<gene>
    <name evidence="12" type="primary">MMEL1_2</name>
    <name evidence="12" type="ORF">DERF_006063</name>
</gene>
<evidence type="ECO:0000256" key="1">
    <source>
        <dbReference type="ARBA" id="ARBA00001947"/>
    </source>
</evidence>
<reference evidence="12" key="1">
    <citation type="submission" date="2013-05" db="EMBL/GenBank/DDBJ databases">
        <authorList>
            <person name="Yim A.K.Y."/>
            <person name="Chan T.F."/>
            <person name="Ji K.M."/>
            <person name="Liu X.Y."/>
            <person name="Zhou J.W."/>
            <person name="Li R.Q."/>
            <person name="Yang K.Y."/>
            <person name="Li J."/>
            <person name="Li M."/>
            <person name="Law P.T.W."/>
            <person name="Wu Y.L."/>
            <person name="Cai Z.L."/>
            <person name="Qin H."/>
            <person name="Bao Y."/>
            <person name="Leung R.K.K."/>
            <person name="Ng P.K.S."/>
            <person name="Zou J."/>
            <person name="Zhong X.J."/>
            <person name="Ran P.X."/>
            <person name="Zhong N.S."/>
            <person name="Liu Z.G."/>
            <person name="Tsui S.K.W."/>
        </authorList>
    </citation>
    <scope>NUCLEOTIDE SEQUENCE</scope>
    <source>
        <strain evidence="12">Derf</strain>
        <tissue evidence="12">Whole organism</tissue>
    </source>
</reference>
<sequence length="731" mass="85558">MYRLLLLILPTIVWSAYIRYYEPCSTPVCRQSARFIIESLDRQVSPCDDFYQFACGGWLQKHDHIPATKPLYSVAIQIQDQMIENIRSLLESNQTAEHSSRTIRLAKFLYDQCLSIDNEMVIDQSHLVESLFAIHDDYRHNDTWYNIYLSNLATIHAMFRIVVVANPRNTSEQILAMDTASFPLDDIVNVKTRNRPTMVAYQHYLEKISKLIPYLRHKNDSEIVELIDEMIDIEIRLGSIKMTDLDHQDLSKIINIMSIADFERQMNFPWLDHIFRPTFRMFDASNVKISRKNLLLITDLGYFRNFTTLIETIPGDKLRTFLDFQLARMVTPYLGEQYRRYMFEFLKTKSGIKRTPNRWRTCYSQIEKILPWALSRLYVDHNHLDMNDRKQAGDLVDSIHETFIEMVNDVPDRQSSSNTWIDNNVRQLSLKKLNHIRKNVAFPQWLLDDHRLDRIHHLDDYVDDYRSLDDYIPTMIRFEWNQMQSNLLQLNNDNNDLEKDIDSWAMEPAMINAAYSPIENTITIPAAILTPPYYDSKLPLSINYGAIGSVIGHELTHSLDDEGLHFDHKGNYHLESMDNDDHQLLWSADMLQNFEKRSECLVEQYSAIQEPITGLHLNGNNTLGENIADNGGLRQAYHAFRGEQYRHPQQANRILADLSDFSPEQLFFIANAQIWCTKYRPQSLWSKIHHDPHVPARYRVNVPASNLPAFAHAFNCPSGTRMNPHRKCILW</sequence>
<keyword evidence="8" id="KW-0175">Coiled coil</keyword>
<evidence type="ECO:0000259" key="10">
    <source>
        <dbReference type="Pfam" id="PF01431"/>
    </source>
</evidence>
<accession>A0A922I6Q6</accession>
<dbReference type="Pfam" id="PF05649">
    <property type="entry name" value="Peptidase_M13_N"/>
    <property type="match status" value="1"/>
</dbReference>
<evidence type="ECO:0000256" key="2">
    <source>
        <dbReference type="ARBA" id="ARBA00007357"/>
    </source>
</evidence>
<organism evidence="12 13">
    <name type="scientific">Dermatophagoides farinae</name>
    <name type="common">American house dust mite</name>
    <dbReference type="NCBI Taxonomy" id="6954"/>
    <lineage>
        <taxon>Eukaryota</taxon>
        <taxon>Metazoa</taxon>
        <taxon>Ecdysozoa</taxon>
        <taxon>Arthropoda</taxon>
        <taxon>Chelicerata</taxon>
        <taxon>Arachnida</taxon>
        <taxon>Acari</taxon>
        <taxon>Acariformes</taxon>
        <taxon>Sarcoptiformes</taxon>
        <taxon>Astigmata</taxon>
        <taxon>Psoroptidia</taxon>
        <taxon>Analgoidea</taxon>
        <taxon>Pyroglyphidae</taxon>
        <taxon>Dermatophagoidinae</taxon>
        <taxon>Dermatophagoides</taxon>
    </lineage>
</organism>
<dbReference type="GO" id="GO:0016485">
    <property type="term" value="P:protein processing"/>
    <property type="evidence" value="ECO:0007669"/>
    <property type="project" value="TreeGrafter"/>
</dbReference>
<comment type="cofactor">
    <cofactor evidence="1">
        <name>Zn(2+)</name>
        <dbReference type="ChEBI" id="CHEBI:29105"/>
    </cofactor>
</comment>
<reference evidence="12" key="2">
    <citation type="journal article" date="2022" name="Res Sq">
        <title>Comparative Genomics Reveals Insights into the Divergent Evolution of Astigmatic Mites and Household Pest Adaptations.</title>
        <authorList>
            <person name="Xiong Q."/>
            <person name="Wan A.T.-Y."/>
            <person name="Liu X.-Y."/>
            <person name="Fung C.S.-H."/>
            <person name="Xiao X."/>
            <person name="Malainual N."/>
            <person name="Hou J."/>
            <person name="Wang L."/>
            <person name="Wang M."/>
            <person name="Yang K."/>
            <person name="Cui Y."/>
            <person name="Leung E."/>
            <person name="Nong W."/>
            <person name="Shin S.-K."/>
            <person name="Au S."/>
            <person name="Jeong K.Y."/>
            <person name="Chew F.T."/>
            <person name="Hui J."/>
            <person name="Leung T.F."/>
            <person name="Tungtrongchitr A."/>
            <person name="Zhong N."/>
            <person name="Liu Z."/>
            <person name="Tsui S."/>
        </authorList>
    </citation>
    <scope>NUCLEOTIDE SEQUENCE</scope>
    <source>
        <strain evidence="12">Derf</strain>
        <tissue evidence="12">Whole organism</tissue>
    </source>
</reference>
<name>A0A922I6Q6_DERFA</name>
<dbReference type="InterPro" id="IPR024079">
    <property type="entry name" value="MetalloPept_cat_dom_sf"/>
</dbReference>
<keyword evidence="5" id="KW-0378">Hydrolase</keyword>
<evidence type="ECO:0000313" key="13">
    <source>
        <dbReference type="Proteomes" id="UP000790347"/>
    </source>
</evidence>
<dbReference type="Gene3D" id="3.40.390.10">
    <property type="entry name" value="Collagenase (Catalytic Domain)"/>
    <property type="match status" value="1"/>
</dbReference>
<comment type="similarity">
    <text evidence="2">Belongs to the peptidase M13 family.</text>
</comment>
<evidence type="ECO:0000256" key="4">
    <source>
        <dbReference type="ARBA" id="ARBA00022723"/>
    </source>
</evidence>
<dbReference type="PRINTS" id="PR00786">
    <property type="entry name" value="NEPRILYSIN"/>
</dbReference>
<dbReference type="PANTHER" id="PTHR11733">
    <property type="entry name" value="ZINC METALLOPROTEASE FAMILY M13 NEPRILYSIN-RELATED"/>
    <property type="match status" value="1"/>
</dbReference>
<dbReference type="GO" id="GO:0004222">
    <property type="term" value="F:metalloendopeptidase activity"/>
    <property type="evidence" value="ECO:0007669"/>
    <property type="project" value="InterPro"/>
</dbReference>